<gene>
    <name evidence="1" type="ORF">LCOR_00804.1</name>
</gene>
<reference evidence="1" key="1">
    <citation type="submission" date="2013-08" db="EMBL/GenBank/DDBJ databases">
        <title>Gene expansion shapes genome architecture in the human pathogen Lichtheimia corymbifera: an evolutionary genomics analysis in the ancient terrestrial Mucorales (Mucoromycotina).</title>
        <authorList>
            <person name="Schwartze V.U."/>
            <person name="Winter S."/>
            <person name="Shelest E."/>
            <person name="Marcet-Houben M."/>
            <person name="Horn F."/>
            <person name="Wehner S."/>
            <person name="Hoffmann K."/>
            <person name="Riege K."/>
            <person name="Sammeth M."/>
            <person name="Nowrousian M."/>
            <person name="Valiante V."/>
            <person name="Linde J."/>
            <person name="Jacobsen I.D."/>
            <person name="Marz M."/>
            <person name="Brakhage A.A."/>
            <person name="Gabaldon T."/>
            <person name="Bocker S."/>
            <person name="Voigt K."/>
        </authorList>
    </citation>
    <scope>NUCLEOTIDE SEQUENCE [LARGE SCALE GENOMIC DNA]</scope>
    <source>
        <strain evidence="1">FSU 9682</strain>
    </source>
</reference>
<sequence>MIDISICPVLSFKKAKALVGVLMTHDKSICVQVLEEQYDMMHKAKERQVSKVQATPHVSITIMDVEHTSEVEDTPEVEHTDIPMSPVDFPSLRFATPEMLDRFINSIHHDNNSHAHSLINKAVVTNTIIHPFFLLLYISSSINGLW</sequence>
<name>A0A068RFX4_9FUNG</name>
<proteinExistence type="predicted"/>
<dbReference type="EMBL" id="CBTN010000002">
    <property type="protein sequence ID" value="CDH49043.1"/>
    <property type="molecule type" value="Genomic_DNA"/>
</dbReference>
<dbReference type="VEuPathDB" id="FungiDB:LCOR_00804.1"/>
<evidence type="ECO:0000313" key="1">
    <source>
        <dbReference type="EMBL" id="CDH49043.1"/>
    </source>
</evidence>
<keyword evidence="2" id="KW-1185">Reference proteome</keyword>
<comment type="caution">
    <text evidence="1">The sequence shown here is derived from an EMBL/GenBank/DDBJ whole genome shotgun (WGS) entry which is preliminary data.</text>
</comment>
<evidence type="ECO:0000313" key="2">
    <source>
        <dbReference type="Proteomes" id="UP000027586"/>
    </source>
</evidence>
<accession>A0A068RFX4</accession>
<dbReference type="Proteomes" id="UP000027586">
    <property type="component" value="Unassembled WGS sequence"/>
</dbReference>
<organism evidence="1 2">
    <name type="scientific">Lichtheimia corymbifera JMRC:FSU:9682</name>
    <dbReference type="NCBI Taxonomy" id="1263082"/>
    <lineage>
        <taxon>Eukaryota</taxon>
        <taxon>Fungi</taxon>
        <taxon>Fungi incertae sedis</taxon>
        <taxon>Mucoromycota</taxon>
        <taxon>Mucoromycotina</taxon>
        <taxon>Mucoromycetes</taxon>
        <taxon>Mucorales</taxon>
        <taxon>Lichtheimiaceae</taxon>
        <taxon>Lichtheimia</taxon>
    </lineage>
</organism>
<dbReference type="AlphaFoldDB" id="A0A068RFX4"/>
<protein>
    <submittedName>
        <fullName evidence="1">Uncharacterized protein</fullName>
    </submittedName>
</protein>